<evidence type="ECO:0000313" key="3">
    <source>
        <dbReference type="Proteomes" id="UP001501576"/>
    </source>
</evidence>
<proteinExistence type="predicted"/>
<gene>
    <name evidence="2" type="ORF">GCM10010390_90350</name>
</gene>
<organism evidence="2 3">
    <name type="scientific">Streptomyces mordarskii</name>
    <dbReference type="NCBI Taxonomy" id="1226758"/>
    <lineage>
        <taxon>Bacteria</taxon>
        <taxon>Bacillati</taxon>
        <taxon>Actinomycetota</taxon>
        <taxon>Actinomycetes</taxon>
        <taxon>Kitasatosporales</taxon>
        <taxon>Streptomycetaceae</taxon>
        <taxon>Streptomyces</taxon>
    </lineage>
</organism>
<reference evidence="3" key="1">
    <citation type="journal article" date="2019" name="Int. J. Syst. Evol. Microbiol.">
        <title>The Global Catalogue of Microorganisms (GCM) 10K type strain sequencing project: providing services to taxonomists for standard genome sequencing and annotation.</title>
        <authorList>
            <consortium name="The Broad Institute Genomics Platform"/>
            <consortium name="The Broad Institute Genome Sequencing Center for Infectious Disease"/>
            <person name="Wu L."/>
            <person name="Ma J."/>
        </authorList>
    </citation>
    <scope>NUCLEOTIDE SEQUENCE [LARGE SCALE GENOMIC DNA]</scope>
    <source>
        <strain evidence="3">JCM 5052</strain>
    </source>
</reference>
<dbReference type="EMBL" id="BAAABZ010000090">
    <property type="protein sequence ID" value="GAA0573132.1"/>
    <property type="molecule type" value="Genomic_DNA"/>
</dbReference>
<comment type="caution">
    <text evidence="2">The sequence shown here is derived from an EMBL/GenBank/DDBJ whole genome shotgun (WGS) entry which is preliminary data.</text>
</comment>
<dbReference type="Proteomes" id="UP001501576">
    <property type="component" value="Unassembled WGS sequence"/>
</dbReference>
<feature type="region of interest" description="Disordered" evidence="1">
    <location>
        <begin position="19"/>
        <end position="44"/>
    </location>
</feature>
<evidence type="ECO:0000256" key="1">
    <source>
        <dbReference type="SAM" id="MobiDB-lite"/>
    </source>
</evidence>
<sequence>MEEIAAFIQRLAPELVGRLDRSTRSSEGTSPASTGARYRSAWKATPTRTQPALAAAGAGATWGLGGVGARLPFVSRNRWLL</sequence>
<name>A0ABP3PVA6_9ACTN</name>
<evidence type="ECO:0000313" key="2">
    <source>
        <dbReference type="EMBL" id="GAA0573132.1"/>
    </source>
</evidence>
<protein>
    <submittedName>
        <fullName evidence="2">Uncharacterized protein</fullName>
    </submittedName>
</protein>
<keyword evidence="3" id="KW-1185">Reference proteome</keyword>
<accession>A0ABP3PVA6</accession>